<sequence>MNIAIAIIKHPKDDRILIAQRKADVHLANFWEFPGGKCHPGETLRQAVRRETREEVGLEIDILEEWNSITHDYPGRTVTLFPFLCRALSDDARPLGNGKVAWVTVAELPNYEFPEANAPLIRRLLRSTVLTAAAV</sequence>
<keyword evidence="7 14" id="KW-0378">Hydrolase</keyword>
<dbReference type="InterPro" id="IPR003561">
    <property type="entry name" value="Mutator_MutT"/>
</dbReference>
<dbReference type="GO" id="GO:0006281">
    <property type="term" value="P:DNA repair"/>
    <property type="evidence" value="ECO:0007669"/>
    <property type="project" value="UniProtKB-KW"/>
</dbReference>
<evidence type="ECO:0000256" key="1">
    <source>
        <dbReference type="ARBA" id="ARBA00001946"/>
    </source>
</evidence>
<dbReference type="RefSeq" id="WP_119322105.1">
    <property type="nucleotide sequence ID" value="NZ_AP025739.1"/>
</dbReference>
<evidence type="ECO:0000256" key="11">
    <source>
        <dbReference type="ARBA" id="ARBA00038905"/>
    </source>
</evidence>
<dbReference type="PANTHER" id="PTHR47707:SF1">
    <property type="entry name" value="NUDIX HYDROLASE FAMILY PROTEIN"/>
    <property type="match status" value="1"/>
</dbReference>
<gene>
    <name evidence="14" type="ORF">CCAX7_42540</name>
</gene>
<evidence type="ECO:0000256" key="8">
    <source>
        <dbReference type="ARBA" id="ARBA00022842"/>
    </source>
</evidence>
<reference evidence="14 15" key="1">
    <citation type="journal article" date="2019" name="Int. J. Syst. Evol. Microbiol.">
        <title>Capsulimonas corticalis gen. nov., sp. nov., an aerobic capsulated bacterium, of a novel bacterial order, Capsulimonadales ord. nov., of the class Armatimonadia of the phylum Armatimonadetes.</title>
        <authorList>
            <person name="Li J."/>
            <person name="Kudo C."/>
            <person name="Tonouchi A."/>
        </authorList>
    </citation>
    <scope>NUCLEOTIDE SEQUENCE [LARGE SCALE GENOMIC DNA]</scope>
    <source>
        <strain evidence="14 15">AX-7</strain>
    </source>
</reference>
<dbReference type="Proteomes" id="UP000287394">
    <property type="component" value="Chromosome"/>
</dbReference>
<feature type="binding site" evidence="12">
    <location>
        <position position="21"/>
    </location>
    <ligand>
        <name>8-oxo-dGTP</name>
        <dbReference type="ChEBI" id="CHEBI:77896"/>
    </ligand>
</feature>
<dbReference type="GO" id="GO:0008413">
    <property type="term" value="F:8-oxo-7,8-dihydroguanosine triphosphate pyrophosphatase activity"/>
    <property type="evidence" value="ECO:0007669"/>
    <property type="project" value="InterPro"/>
</dbReference>
<feature type="binding site" evidence="12">
    <location>
        <position position="26"/>
    </location>
    <ligand>
        <name>8-oxo-dGTP</name>
        <dbReference type="ChEBI" id="CHEBI:77896"/>
    </ligand>
</feature>
<dbReference type="PROSITE" id="PS51462">
    <property type="entry name" value="NUDIX"/>
    <property type="match status" value="1"/>
</dbReference>
<protein>
    <recommendedName>
        <fullName evidence="11">8-oxo-dGTP diphosphatase</fullName>
        <ecNumber evidence="11">3.6.1.55</ecNumber>
    </recommendedName>
</protein>
<dbReference type="InterPro" id="IPR015797">
    <property type="entry name" value="NUDIX_hydrolase-like_dom_sf"/>
</dbReference>
<evidence type="ECO:0000256" key="13">
    <source>
        <dbReference type="PIRSR" id="PIRSR603561-2"/>
    </source>
</evidence>
<name>A0A402CXR1_9BACT</name>
<keyword evidence="4" id="KW-0235">DNA replication</keyword>
<dbReference type="InterPro" id="IPR047127">
    <property type="entry name" value="MutT-like"/>
</dbReference>
<dbReference type="GO" id="GO:0006260">
    <property type="term" value="P:DNA replication"/>
    <property type="evidence" value="ECO:0007669"/>
    <property type="project" value="UniProtKB-KW"/>
</dbReference>
<dbReference type="GO" id="GO:0044715">
    <property type="term" value="F:8-oxo-dGDP phosphatase activity"/>
    <property type="evidence" value="ECO:0007669"/>
    <property type="project" value="TreeGrafter"/>
</dbReference>
<evidence type="ECO:0000256" key="4">
    <source>
        <dbReference type="ARBA" id="ARBA00022705"/>
    </source>
</evidence>
<dbReference type="InterPro" id="IPR000086">
    <property type="entry name" value="NUDIX_hydrolase_dom"/>
</dbReference>
<evidence type="ECO:0000256" key="6">
    <source>
        <dbReference type="ARBA" id="ARBA00022763"/>
    </source>
</evidence>
<keyword evidence="6" id="KW-0227">DNA damage</keyword>
<keyword evidence="8 13" id="KW-0460">Magnesium</keyword>
<dbReference type="InterPro" id="IPR020084">
    <property type="entry name" value="NUDIX_hydrolase_CS"/>
</dbReference>
<comment type="cofactor">
    <cofactor evidence="1 13">
        <name>Mg(2+)</name>
        <dbReference type="ChEBI" id="CHEBI:18420"/>
    </cofactor>
</comment>
<comment type="catalytic activity">
    <reaction evidence="10">
        <text>8-oxo-dGTP + H2O = 8-oxo-dGMP + diphosphate + H(+)</text>
        <dbReference type="Rhea" id="RHEA:31575"/>
        <dbReference type="ChEBI" id="CHEBI:15377"/>
        <dbReference type="ChEBI" id="CHEBI:15378"/>
        <dbReference type="ChEBI" id="CHEBI:33019"/>
        <dbReference type="ChEBI" id="CHEBI:63224"/>
        <dbReference type="ChEBI" id="CHEBI:77896"/>
        <dbReference type="EC" id="3.6.1.55"/>
    </reaction>
</comment>
<evidence type="ECO:0000313" key="14">
    <source>
        <dbReference type="EMBL" id="BDI32203.1"/>
    </source>
</evidence>
<dbReference type="CDD" id="cd03425">
    <property type="entry name" value="NUDIX_MutT_NudA_like"/>
    <property type="match status" value="1"/>
</dbReference>
<proteinExistence type="inferred from homology"/>
<dbReference type="Gene3D" id="3.90.79.10">
    <property type="entry name" value="Nucleoside Triphosphate Pyrophosphohydrolase"/>
    <property type="match status" value="1"/>
</dbReference>
<dbReference type="GO" id="GO:0046872">
    <property type="term" value="F:metal ion binding"/>
    <property type="evidence" value="ECO:0007669"/>
    <property type="project" value="UniProtKB-KW"/>
</dbReference>
<evidence type="ECO:0000256" key="2">
    <source>
        <dbReference type="ARBA" id="ARBA00005582"/>
    </source>
</evidence>
<evidence type="ECO:0000256" key="3">
    <source>
        <dbReference type="ARBA" id="ARBA00022457"/>
    </source>
</evidence>
<dbReference type="GO" id="GO:0035539">
    <property type="term" value="F:8-oxo-7,8-dihydrodeoxyguanosine triphosphate pyrophosphatase activity"/>
    <property type="evidence" value="ECO:0007669"/>
    <property type="project" value="UniProtKB-EC"/>
</dbReference>
<dbReference type="PRINTS" id="PR00502">
    <property type="entry name" value="NUDIXFAMILY"/>
</dbReference>
<evidence type="ECO:0000256" key="5">
    <source>
        <dbReference type="ARBA" id="ARBA00022723"/>
    </source>
</evidence>
<keyword evidence="9" id="KW-0234">DNA repair</keyword>
<evidence type="ECO:0000256" key="10">
    <source>
        <dbReference type="ARBA" id="ARBA00035861"/>
    </source>
</evidence>
<dbReference type="EMBL" id="AP025739">
    <property type="protein sequence ID" value="BDI32203.1"/>
    <property type="molecule type" value="Genomic_DNA"/>
</dbReference>
<keyword evidence="3" id="KW-0515">Mutator protein</keyword>
<evidence type="ECO:0000256" key="12">
    <source>
        <dbReference type="PIRSR" id="PIRSR603561-1"/>
    </source>
</evidence>
<feature type="binding site" evidence="12">
    <location>
        <position position="117"/>
    </location>
    <ligand>
        <name>8-oxo-dGTP</name>
        <dbReference type="ChEBI" id="CHEBI:77896"/>
    </ligand>
</feature>
<dbReference type="GO" id="GO:0044716">
    <property type="term" value="F:8-oxo-GDP phosphatase activity"/>
    <property type="evidence" value="ECO:0007669"/>
    <property type="project" value="TreeGrafter"/>
</dbReference>
<feature type="binding site" evidence="13">
    <location>
        <position position="35"/>
    </location>
    <ligand>
        <name>Mg(2+)</name>
        <dbReference type="ChEBI" id="CHEBI:18420"/>
    </ligand>
</feature>
<evidence type="ECO:0000256" key="9">
    <source>
        <dbReference type="ARBA" id="ARBA00023204"/>
    </source>
</evidence>
<feature type="binding site" evidence="12">
    <location>
        <begin position="32"/>
        <end position="35"/>
    </location>
    <ligand>
        <name>8-oxo-dGTP</name>
        <dbReference type="ChEBI" id="CHEBI:77896"/>
    </ligand>
</feature>
<dbReference type="KEGG" id="ccot:CCAX7_42540"/>
<keyword evidence="5 13" id="KW-0479">Metal-binding</keyword>
<dbReference type="PANTHER" id="PTHR47707">
    <property type="entry name" value="8-OXO-DGTP DIPHOSPHATASE"/>
    <property type="match status" value="1"/>
</dbReference>
<dbReference type="EC" id="3.6.1.55" evidence="11"/>
<dbReference type="PROSITE" id="PS00893">
    <property type="entry name" value="NUDIX_BOX"/>
    <property type="match status" value="1"/>
</dbReference>
<organism evidence="14 15">
    <name type="scientific">Capsulimonas corticalis</name>
    <dbReference type="NCBI Taxonomy" id="2219043"/>
    <lineage>
        <taxon>Bacteria</taxon>
        <taxon>Bacillati</taxon>
        <taxon>Armatimonadota</taxon>
        <taxon>Armatimonadia</taxon>
        <taxon>Capsulimonadales</taxon>
        <taxon>Capsulimonadaceae</taxon>
        <taxon>Capsulimonas</taxon>
    </lineage>
</organism>
<evidence type="ECO:0000256" key="7">
    <source>
        <dbReference type="ARBA" id="ARBA00022801"/>
    </source>
</evidence>
<dbReference type="NCBIfam" id="TIGR00586">
    <property type="entry name" value="mutt"/>
    <property type="match status" value="1"/>
</dbReference>
<dbReference type="Pfam" id="PF14815">
    <property type="entry name" value="NUDIX_4"/>
    <property type="match status" value="1"/>
</dbReference>
<dbReference type="InterPro" id="IPR029119">
    <property type="entry name" value="MutY_C"/>
</dbReference>
<comment type="similarity">
    <text evidence="2">Belongs to the Nudix hydrolase family.</text>
</comment>
<dbReference type="OrthoDB" id="9775346at2"/>
<accession>A0A402CXR1</accession>
<keyword evidence="15" id="KW-1185">Reference proteome</keyword>
<dbReference type="AlphaFoldDB" id="A0A402CXR1"/>
<dbReference type="InterPro" id="IPR020476">
    <property type="entry name" value="Nudix_hydrolase"/>
</dbReference>
<dbReference type="SUPFAM" id="SSF55811">
    <property type="entry name" value="Nudix"/>
    <property type="match status" value="1"/>
</dbReference>
<feature type="binding site" evidence="13">
    <location>
        <position position="55"/>
    </location>
    <ligand>
        <name>Mg(2+)</name>
        <dbReference type="ChEBI" id="CHEBI:18420"/>
    </ligand>
</feature>
<evidence type="ECO:0000313" key="15">
    <source>
        <dbReference type="Proteomes" id="UP000287394"/>
    </source>
</evidence>